<gene>
    <name evidence="6" type="ORF">C6I21_00020</name>
</gene>
<comment type="similarity">
    <text evidence="4">Belongs to the 5'-nucleotidase family.</text>
</comment>
<feature type="domain" description="SLH" evidence="5">
    <location>
        <begin position="30"/>
        <end position="93"/>
    </location>
</feature>
<dbReference type="InterPro" id="IPR006179">
    <property type="entry name" value="5_nucleotidase/apyrase"/>
</dbReference>
<keyword evidence="4" id="KW-0378">Hydrolase</keyword>
<evidence type="ECO:0000256" key="2">
    <source>
        <dbReference type="ARBA" id="ARBA00022525"/>
    </source>
</evidence>
<dbReference type="GO" id="GO:0000166">
    <property type="term" value="F:nucleotide binding"/>
    <property type="evidence" value="ECO:0007669"/>
    <property type="project" value="UniProtKB-KW"/>
</dbReference>
<dbReference type="PANTHER" id="PTHR11575:SF24">
    <property type="entry name" value="5'-NUCLEOTIDASE"/>
    <property type="match status" value="1"/>
</dbReference>
<dbReference type="InterPro" id="IPR008334">
    <property type="entry name" value="5'-Nucleotdase_C"/>
</dbReference>
<protein>
    <submittedName>
        <fullName evidence="6">Bifunctional metallophosphatase/5'-nucleotidase</fullName>
    </submittedName>
</protein>
<dbReference type="AlphaFoldDB" id="A0A2P6ML31"/>
<dbReference type="EMBL" id="PVNS01000001">
    <property type="protein sequence ID" value="PRO66991.1"/>
    <property type="molecule type" value="Genomic_DNA"/>
</dbReference>
<dbReference type="OrthoDB" id="9801679at2"/>
<feature type="signal peptide" evidence="4">
    <location>
        <begin position="1"/>
        <end position="29"/>
    </location>
</feature>
<evidence type="ECO:0000256" key="3">
    <source>
        <dbReference type="ARBA" id="ARBA00022729"/>
    </source>
</evidence>
<reference evidence="6 7" key="1">
    <citation type="submission" date="2018-03" db="EMBL/GenBank/DDBJ databases">
        <title>Bacillus urumqiensis sp. nov., a moderately haloalkaliphilic bacterium isolated from a salt lake.</title>
        <authorList>
            <person name="Zhao B."/>
            <person name="Liao Z."/>
        </authorList>
    </citation>
    <scope>NUCLEOTIDE SEQUENCE [LARGE SCALE GENOMIC DNA]</scope>
    <source>
        <strain evidence="6 7">BZ-SZ-XJ18</strain>
    </source>
</reference>
<dbReference type="Pfam" id="PF02872">
    <property type="entry name" value="5_nucleotid_C"/>
    <property type="match status" value="1"/>
</dbReference>
<organism evidence="6 7">
    <name type="scientific">Alkalicoccus urumqiensis</name>
    <name type="common">Bacillus urumqiensis</name>
    <dbReference type="NCBI Taxonomy" id="1548213"/>
    <lineage>
        <taxon>Bacteria</taxon>
        <taxon>Bacillati</taxon>
        <taxon>Bacillota</taxon>
        <taxon>Bacilli</taxon>
        <taxon>Bacillales</taxon>
        <taxon>Bacillaceae</taxon>
        <taxon>Alkalicoccus</taxon>
    </lineage>
</organism>
<dbReference type="Pfam" id="PF00149">
    <property type="entry name" value="Metallophos"/>
    <property type="match status" value="1"/>
</dbReference>
<dbReference type="Gene3D" id="3.60.21.10">
    <property type="match status" value="1"/>
</dbReference>
<dbReference type="GO" id="GO:0009166">
    <property type="term" value="P:nucleotide catabolic process"/>
    <property type="evidence" value="ECO:0007669"/>
    <property type="project" value="InterPro"/>
</dbReference>
<comment type="subcellular location">
    <subcellularLocation>
        <location evidence="1">Secreted</location>
    </subcellularLocation>
</comment>
<proteinExistence type="inferred from homology"/>
<evidence type="ECO:0000256" key="4">
    <source>
        <dbReference type="RuleBase" id="RU362119"/>
    </source>
</evidence>
<dbReference type="InterPro" id="IPR029052">
    <property type="entry name" value="Metallo-depent_PP-like"/>
</dbReference>
<dbReference type="PRINTS" id="PR01607">
    <property type="entry name" value="APYRASEFAMLY"/>
</dbReference>
<comment type="caution">
    <text evidence="6">The sequence shown here is derived from an EMBL/GenBank/DDBJ whole genome shotgun (WGS) entry which is preliminary data.</text>
</comment>
<evidence type="ECO:0000256" key="1">
    <source>
        <dbReference type="ARBA" id="ARBA00004613"/>
    </source>
</evidence>
<dbReference type="Gene3D" id="3.90.780.10">
    <property type="entry name" value="5'-Nucleotidase, C-terminal domain"/>
    <property type="match status" value="1"/>
</dbReference>
<keyword evidence="7" id="KW-1185">Reference proteome</keyword>
<name>A0A2P6ML31_ALKUR</name>
<feature type="chain" id="PRO_5015022853" evidence="4">
    <location>
        <begin position="30"/>
        <end position="732"/>
    </location>
</feature>
<evidence type="ECO:0000313" key="6">
    <source>
        <dbReference type="EMBL" id="PRO66991.1"/>
    </source>
</evidence>
<dbReference type="InterPro" id="IPR036907">
    <property type="entry name" value="5'-Nucleotdase_C_sf"/>
</dbReference>
<keyword evidence="4" id="KW-0547">Nucleotide-binding</keyword>
<sequence>MTVRSKKSKAFGLLAAAAFIAGAPMAAQADDHTFTDVDDDAYYAVPVNALSAEGIIGGYPDETFRPNISLTREQAAAFLSRALGYAGGSLEALEQYDDVDSSNSYSGAIAALTDAGIFSGYNGQFNPKEEITREQMASVLVRAYDLEAQTRIDADVNLDNVHEAHASDVKKLADLKITNELADFMPKNDVSRAQFVTFLHRTWGLGDAYLSVLHTNDLHGRTDAYPQIISAVDELRAENPDALLLEAGDIFSGTLYFNEFRGQASAAFMELLEYDAFVPGNHEFDLGDDDGYHEDLAAFFEAGGFPVVASNLDFSDDPNFDGMQDKSITSDAENGMIYDGIVKEIDGEEVGIFGVDTEDTITISSTGVVEFEPAIETAARMVEEFEEAGVDKIIALTHIGYDTSSDAGNDIELAQTVDGIDLIVGGHSHTQVAPPDVITEDAEGNEKDPTVIVQAGEYGQLVGEVHLSFDEDGVVNPYSVTGQLNAVEDYEADAAAAELLLPFTEDIEELQNEETGVIAAEEFPSPRVDDPGNDANISVRNSETGLGNLIADAYLAEARNSYEDTTIAFQNSGGIRAPLDEGPVTVGDLIQIQPFGNRLAVMELTGAEVLEALEHAVSNAPEESGGFLQVAGMQFTYDSSQEEGSRVQSAEVMMDGDYVDLDENSTYRVATNNFTAAGGDGFDVFAAADADGRVDIVGKTDWEILRDYALTLGESISPQIEGRIVDTASDDN</sequence>
<evidence type="ECO:0000259" key="5">
    <source>
        <dbReference type="PROSITE" id="PS51272"/>
    </source>
</evidence>
<dbReference type="InterPro" id="IPR001119">
    <property type="entry name" value="SLH_dom"/>
</dbReference>
<dbReference type="RefSeq" id="WP_105957377.1">
    <property type="nucleotide sequence ID" value="NZ_PVNS01000001.1"/>
</dbReference>
<evidence type="ECO:0000313" key="7">
    <source>
        <dbReference type="Proteomes" id="UP000243650"/>
    </source>
</evidence>
<dbReference type="SUPFAM" id="SSF55816">
    <property type="entry name" value="5'-nucleotidase (syn. UDP-sugar hydrolase), C-terminal domain"/>
    <property type="match status" value="1"/>
</dbReference>
<dbReference type="Pfam" id="PF00395">
    <property type="entry name" value="SLH"/>
    <property type="match status" value="2"/>
</dbReference>
<dbReference type="GO" id="GO:0005576">
    <property type="term" value="C:extracellular region"/>
    <property type="evidence" value="ECO:0007669"/>
    <property type="project" value="UniProtKB-SubCell"/>
</dbReference>
<accession>A0A2P6ML31</accession>
<feature type="domain" description="SLH" evidence="5">
    <location>
        <begin position="95"/>
        <end position="154"/>
    </location>
</feature>
<dbReference type="PANTHER" id="PTHR11575">
    <property type="entry name" value="5'-NUCLEOTIDASE-RELATED"/>
    <property type="match status" value="1"/>
</dbReference>
<dbReference type="GO" id="GO:0016787">
    <property type="term" value="F:hydrolase activity"/>
    <property type="evidence" value="ECO:0007669"/>
    <property type="project" value="UniProtKB-KW"/>
</dbReference>
<dbReference type="InterPro" id="IPR004843">
    <property type="entry name" value="Calcineurin-like_PHP"/>
</dbReference>
<keyword evidence="3 4" id="KW-0732">Signal</keyword>
<dbReference type="SUPFAM" id="SSF56300">
    <property type="entry name" value="Metallo-dependent phosphatases"/>
    <property type="match status" value="1"/>
</dbReference>
<dbReference type="FunFam" id="3.90.780.10:FF:000004">
    <property type="entry name" value="UDP-sugar hydrolase, putative"/>
    <property type="match status" value="1"/>
</dbReference>
<dbReference type="PROSITE" id="PS51272">
    <property type="entry name" value="SLH"/>
    <property type="match status" value="2"/>
</dbReference>
<dbReference type="Proteomes" id="UP000243650">
    <property type="component" value="Unassembled WGS sequence"/>
</dbReference>
<keyword evidence="2" id="KW-0964">Secreted</keyword>